<reference evidence="3" key="1">
    <citation type="journal article" date="2019" name="Int. J. Syst. Evol. Microbiol.">
        <title>The Global Catalogue of Microorganisms (GCM) 10K type strain sequencing project: providing services to taxonomists for standard genome sequencing and annotation.</title>
        <authorList>
            <consortium name="The Broad Institute Genomics Platform"/>
            <consortium name="The Broad Institute Genome Sequencing Center for Infectious Disease"/>
            <person name="Wu L."/>
            <person name="Ma J."/>
        </authorList>
    </citation>
    <scope>NUCLEOTIDE SEQUENCE [LARGE SCALE GENOMIC DNA]</scope>
    <source>
        <strain evidence="3">JCM 17933</strain>
    </source>
</reference>
<organism evidence="2 3">
    <name type="scientific">Actinoallomurus oryzae</name>
    <dbReference type="NCBI Taxonomy" id="502180"/>
    <lineage>
        <taxon>Bacteria</taxon>
        <taxon>Bacillati</taxon>
        <taxon>Actinomycetota</taxon>
        <taxon>Actinomycetes</taxon>
        <taxon>Streptosporangiales</taxon>
        <taxon>Thermomonosporaceae</taxon>
        <taxon>Actinoallomurus</taxon>
    </lineage>
</organism>
<evidence type="ECO:0000256" key="1">
    <source>
        <dbReference type="SAM" id="MobiDB-lite"/>
    </source>
</evidence>
<evidence type="ECO:0000313" key="2">
    <source>
        <dbReference type="EMBL" id="GAA4489532.1"/>
    </source>
</evidence>
<gene>
    <name evidence="2" type="ORF">GCM10023191_020500</name>
</gene>
<dbReference type="Proteomes" id="UP001500503">
    <property type="component" value="Unassembled WGS sequence"/>
</dbReference>
<keyword evidence="3" id="KW-1185">Reference proteome</keyword>
<dbReference type="EMBL" id="BAABHF010000015">
    <property type="protein sequence ID" value="GAA4489532.1"/>
    <property type="molecule type" value="Genomic_DNA"/>
</dbReference>
<name>A0ABP8PQ35_9ACTN</name>
<feature type="compositionally biased region" description="Low complexity" evidence="1">
    <location>
        <begin position="46"/>
        <end position="58"/>
    </location>
</feature>
<feature type="region of interest" description="Disordered" evidence="1">
    <location>
        <begin position="18"/>
        <end position="66"/>
    </location>
</feature>
<proteinExistence type="predicted"/>
<protein>
    <submittedName>
        <fullName evidence="2">Uncharacterized protein</fullName>
    </submittedName>
</protein>
<sequence>MSGVRICLSLLRRGNVAARGTMGPKARVSPGSHRVPETAAGSADPSRSSSIGSFSSYSPHIGGQAS</sequence>
<evidence type="ECO:0000313" key="3">
    <source>
        <dbReference type="Proteomes" id="UP001500503"/>
    </source>
</evidence>
<comment type="caution">
    <text evidence="2">The sequence shown here is derived from an EMBL/GenBank/DDBJ whole genome shotgun (WGS) entry which is preliminary data.</text>
</comment>
<accession>A0ABP8PQ35</accession>